<dbReference type="GeneID" id="43600242"/>
<dbReference type="Gene3D" id="1.10.630.10">
    <property type="entry name" value="Cytochrome P450"/>
    <property type="match status" value="1"/>
</dbReference>
<keyword evidence="10" id="KW-0472">Membrane</keyword>
<proteinExistence type="inferred from homology"/>
<evidence type="ECO:0000256" key="5">
    <source>
        <dbReference type="ARBA" id="ARBA00023002"/>
    </source>
</evidence>
<keyword evidence="12" id="KW-1185">Reference proteome</keyword>
<gene>
    <name evidence="11" type="ORF">BP5553_07393</name>
</gene>
<keyword evidence="6 8" id="KW-0408">Iron</keyword>
<dbReference type="PANTHER" id="PTHR24305:SF29">
    <property type="entry name" value="BENZOATE-PARA-HYDROXYLASE"/>
    <property type="match status" value="1"/>
</dbReference>
<dbReference type="RefSeq" id="XP_031868285.1">
    <property type="nucleotide sequence ID" value="XM_032016016.1"/>
</dbReference>
<dbReference type="InterPro" id="IPR050121">
    <property type="entry name" value="Cytochrome_P450_monoxygenase"/>
</dbReference>
<dbReference type="InterPro" id="IPR001128">
    <property type="entry name" value="Cyt_P450"/>
</dbReference>
<evidence type="ECO:0000256" key="7">
    <source>
        <dbReference type="ARBA" id="ARBA00023033"/>
    </source>
</evidence>
<keyword evidence="7 9" id="KW-0503">Monooxygenase</keyword>
<dbReference type="Proteomes" id="UP000254866">
    <property type="component" value="Unassembled WGS sequence"/>
</dbReference>
<keyword evidence="10" id="KW-0812">Transmembrane</keyword>
<comment type="similarity">
    <text evidence="2 9">Belongs to the cytochrome P450 family.</text>
</comment>
<dbReference type="InterPro" id="IPR036396">
    <property type="entry name" value="Cyt_P450_sf"/>
</dbReference>
<accession>A0A370TJE8</accession>
<dbReference type="InterPro" id="IPR017972">
    <property type="entry name" value="Cyt_P450_CS"/>
</dbReference>
<dbReference type="GO" id="GO:0020037">
    <property type="term" value="F:heme binding"/>
    <property type="evidence" value="ECO:0007669"/>
    <property type="project" value="InterPro"/>
</dbReference>
<dbReference type="OrthoDB" id="1470350at2759"/>
<dbReference type="InterPro" id="IPR002401">
    <property type="entry name" value="Cyt_P450_E_grp-I"/>
</dbReference>
<evidence type="ECO:0000256" key="6">
    <source>
        <dbReference type="ARBA" id="ARBA00023004"/>
    </source>
</evidence>
<dbReference type="AlphaFoldDB" id="A0A370TJE8"/>
<evidence type="ECO:0000256" key="1">
    <source>
        <dbReference type="ARBA" id="ARBA00001971"/>
    </source>
</evidence>
<evidence type="ECO:0000256" key="10">
    <source>
        <dbReference type="SAM" id="Phobius"/>
    </source>
</evidence>
<name>A0A370TJE8_9HELO</name>
<dbReference type="GO" id="GO:0005506">
    <property type="term" value="F:iron ion binding"/>
    <property type="evidence" value="ECO:0007669"/>
    <property type="project" value="InterPro"/>
</dbReference>
<dbReference type="GO" id="GO:0004497">
    <property type="term" value="F:monooxygenase activity"/>
    <property type="evidence" value="ECO:0007669"/>
    <property type="project" value="UniProtKB-KW"/>
</dbReference>
<dbReference type="PRINTS" id="PR00463">
    <property type="entry name" value="EP450I"/>
</dbReference>
<sequence>MTVIDPLKQAALAMSYLQLLATAALVFCSSVAFYRLYIHPLSKHPGPRLWALTRIPMAYNGYTGYLPYRIAELHDKYGPIVRLAPDEVSFITASAWGDIYMKQPGKPQLGKNPYDFLPPASGVVGLGPWPIPDDVHNRIRRNFSSAFSEKSVREQEPILQKYISQLVSKLHENCAQPVNILQWYNFTTFDVIGDLTFGESFACLETSTLHAWVLDVFEFVAAAFMLGLTQYFWPLTPILMAMVPRNFREAASRHTTMTKEKLDRRLGYTESRPDFVEPALKLLDTPNGVSYQELLETVVALMVGGSESTASVLSGLTYHLLRNPPVMAKLTDAIRTSYKSPDEINLTNVSNVTYLVAVLNEALRLFPPVPGALRRITPPEGCTISGHFIPGDTKVAVDLYAAGHSALNFTRPKEFIPERWLADPPLEFKGDNRKVCQSFSAGPRNCLGQNLAHAEMRLIMTNLLWEFDFELAEESKSWLKGLKVITFIEKRPLMVKLTPVVRT</sequence>
<evidence type="ECO:0000256" key="8">
    <source>
        <dbReference type="PIRSR" id="PIRSR602401-1"/>
    </source>
</evidence>
<comment type="caution">
    <text evidence="11">The sequence shown here is derived from an EMBL/GenBank/DDBJ whole genome shotgun (WGS) entry which is preliminary data.</text>
</comment>
<evidence type="ECO:0000313" key="12">
    <source>
        <dbReference type="Proteomes" id="UP000254866"/>
    </source>
</evidence>
<evidence type="ECO:0008006" key="13">
    <source>
        <dbReference type="Google" id="ProtNLM"/>
    </source>
</evidence>
<dbReference type="GO" id="GO:0016705">
    <property type="term" value="F:oxidoreductase activity, acting on paired donors, with incorporation or reduction of molecular oxygen"/>
    <property type="evidence" value="ECO:0007669"/>
    <property type="project" value="InterPro"/>
</dbReference>
<dbReference type="EMBL" id="NPIC01000006">
    <property type="protein sequence ID" value="RDL35462.1"/>
    <property type="molecule type" value="Genomic_DNA"/>
</dbReference>
<protein>
    <recommendedName>
        <fullName evidence="13">Cytochrome P450</fullName>
    </recommendedName>
</protein>
<dbReference type="SUPFAM" id="SSF48264">
    <property type="entry name" value="Cytochrome P450"/>
    <property type="match status" value="1"/>
</dbReference>
<keyword evidence="4 8" id="KW-0479">Metal-binding</keyword>
<organism evidence="11 12">
    <name type="scientific">Venustampulla echinocandica</name>
    <dbReference type="NCBI Taxonomy" id="2656787"/>
    <lineage>
        <taxon>Eukaryota</taxon>
        <taxon>Fungi</taxon>
        <taxon>Dikarya</taxon>
        <taxon>Ascomycota</taxon>
        <taxon>Pezizomycotina</taxon>
        <taxon>Leotiomycetes</taxon>
        <taxon>Helotiales</taxon>
        <taxon>Pleuroascaceae</taxon>
        <taxon>Venustampulla</taxon>
    </lineage>
</organism>
<reference evidence="11 12" key="1">
    <citation type="journal article" date="2018" name="IMA Fungus">
        <title>IMA Genome-F 9: Draft genome sequence of Annulohypoxylon stygium, Aspergillus mulundensis, Berkeleyomyces basicola (syn. Thielaviopsis basicola), Ceratocystis smalleyi, two Cercospora beticola strains, Coleophoma cylindrospora, Fusarium fracticaudum, Phialophora cf. hyalina, and Morchella septimelata.</title>
        <authorList>
            <person name="Wingfield B.D."/>
            <person name="Bills G.F."/>
            <person name="Dong Y."/>
            <person name="Huang W."/>
            <person name="Nel W.J."/>
            <person name="Swalarsk-Parry B.S."/>
            <person name="Vaghefi N."/>
            <person name="Wilken P.M."/>
            <person name="An Z."/>
            <person name="de Beer Z.W."/>
            <person name="De Vos L."/>
            <person name="Chen L."/>
            <person name="Duong T.A."/>
            <person name="Gao Y."/>
            <person name="Hammerbacher A."/>
            <person name="Kikkert J.R."/>
            <person name="Li Y."/>
            <person name="Li H."/>
            <person name="Li K."/>
            <person name="Li Q."/>
            <person name="Liu X."/>
            <person name="Ma X."/>
            <person name="Naidoo K."/>
            <person name="Pethybridge S.J."/>
            <person name="Sun J."/>
            <person name="Steenkamp E.T."/>
            <person name="van der Nest M.A."/>
            <person name="van Wyk S."/>
            <person name="Wingfield M.J."/>
            <person name="Xiong C."/>
            <person name="Yue Q."/>
            <person name="Zhang X."/>
        </authorList>
    </citation>
    <scope>NUCLEOTIDE SEQUENCE [LARGE SCALE GENOMIC DNA]</scope>
    <source>
        <strain evidence="11 12">BP 5553</strain>
    </source>
</reference>
<dbReference type="STRING" id="2656787.A0A370TJE8"/>
<feature type="transmembrane region" description="Helical" evidence="10">
    <location>
        <begin position="16"/>
        <end position="38"/>
    </location>
</feature>
<feature type="binding site" description="axial binding residue" evidence="8">
    <location>
        <position position="446"/>
    </location>
    <ligand>
        <name>heme</name>
        <dbReference type="ChEBI" id="CHEBI:30413"/>
    </ligand>
    <ligandPart>
        <name>Fe</name>
        <dbReference type="ChEBI" id="CHEBI:18248"/>
    </ligandPart>
</feature>
<keyword evidence="5 9" id="KW-0560">Oxidoreductase</keyword>
<evidence type="ECO:0000256" key="9">
    <source>
        <dbReference type="RuleBase" id="RU000461"/>
    </source>
</evidence>
<dbReference type="CDD" id="cd11058">
    <property type="entry name" value="CYP60B-like"/>
    <property type="match status" value="1"/>
</dbReference>
<evidence type="ECO:0000256" key="2">
    <source>
        <dbReference type="ARBA" id="ARBA00010617"/>
    </source>
</evidence>
<evidence type="ECO:0000313" key="11">
    <source>
        <dbReference type="EMBL" id="RDL35462.1"/>
    </source>
</evidence>
<evidence type="ECO:0000256" key="3">
    <source>
        <dbReference type="ARBA" id="ARBA00022617"/>
    </source>
</evidence>
<keyword evidence="10" id="KW-1133">Transmembrane helix</keyword>
<dbReference type="Pfam" id="PF00067">
    <property type="entry name" value="p450"/>
    <property type="match status" value="1"/>
</dbReference>
<dbReference type="PANTHER" id="PTHR24305">
    <property type="entry name" value="CYTOCHROME P450"/>
    <property type="match status" value="1"/>
</dbReference>
<comment type="cofactor">
    <cofactor evidence="1 8">
        <name>heme</name>
        <dbReference type="ChEBI" id="CHEBI:30413"/>
    </cofactor>
</comment>
<keyword evidence="3 8" id="KW-0349">Heme</keyword>
<dbReference type="PROSITE" id="PS00086">
    <property type="entry name" value="CYTOCHROME_P450"/>
    <property type="match status" value="1"/>
</dbReference>
<evidence type="ECO:0000256" key="4">
    <source>
        <dbReference type="ARBA" id="ARBA00022723"/>
    </source>
</evidence>
<dbReference type="PRINTS" id="PR00385">
    <property type="entry name" value="P450"/>
</dbReference>